<evidence type="ECO:0000259" key="5">
    <source>
        <dbReference type="SMART" id="SM00062"/>
    </source>
</evidence>
<feature type="domain" description="Solute-binding protein family 3/N-terminal" evidence="5">
    <location>
        <begin position="43"/>
        <end position="270"/>
    </location>
</feature>
<sequence length="346" mass="37591">MSIKSTLVAALAGTVLLSVAPAHAEFGDTLKKVKERGALACTGHNGSYMGLAEVDDKGNWKGFDIDLCHAVATAIFGTWEGHVDIKPTSWAQRWPSLQSGELDMVIKSSGWTFSRDTEIRAQFAQPYMMAAIHYMVRKDLNVTAAKDLDGGTLCLPSGTTMERYAVEHEAQNGYKLNVVPFEKTEEANAAFLAGRCDAMMEWDLQLGVLRATEAKNPDEFVILPDVLSAEPVGIVMRQGDDNWVDIANWVQTALLLAEQAGVTSENVDEMKANPPTPAIGKLLGATPGMGTPLGLTDDWGYNVIKTVGNYAQIWDRNIGKDSPYKVERGVNALMKNGGILYPLVLD</sequence>
<comment type="similarity">
    <text evidence="1">Belongs to the bacterial solute-binding protein 3 family.</text>
</comment>
<keyword evidence="2" id="KW-0813">Transport</keyword>
<geneLocation type="plasmid" evidence="6 7">
    <name>unnamed1</name>
</geneLocation>
<evidence type="ECO:0000313" key="6">
    <source>
        <dbReference type="EMBL" id="WLS00072.1"/>
    </source>
</evidence>
<evidence type="ECO:0000256" key="4">
    <source>
        <dbReference type="SAM" id="SignalP"/>
    </source>
</evidence>
<keyword evidence="7" id="KW-1185">Reference proteome</keyword>
<dbReference type="EMBL" id="CP132303">
    <property type="protein sequence ID" value="WLS00072.1"/>
    <property type="molecule type" value="Genomic_DNA"/>
</dbReference>
<dbReference type="InterPro" id="IPR001638">
    <property type="entry name" value="Solute-binding_3/MltF_N"/>
</dbReference>
<gene>
    <name evidence="6" type="ORF">Q9313_18505</name>
</gene>
<dbReference type="GO" id="GO:0006865">
    <property type="term" value="P:amino acid transport"/>
    <property type="evidence" value="ECO:0007669"/>
    <property type="project" value="TreeGrafter"/>
</dbReference>
<keyword evidence="3 4" id="KW-0732">Signal</keyword>
<proteinExistence type="inferred from homology"/>
<dbReference type="RefSeq" id="WP_306039490.1">
    <property type="nucleotide sequence ID" value="NZ_CP132303.1"/>
</dbReference>
<dbReference type="Pfam" id="PF00497">
    <property type="entry name" value="SBP_bac_3"/>
    <property type="match status" value="1"/>
</dbReference>
<evidence type="ECO:0000256" key="2">
    <source>
        <dbReference type="ARBA" id="ARBA00022448"/>
    </source>
</evidence>
<organism evidence="6 7">
    <name type="scientific">Shinella sumterensis</name>
    <dbReference type="NCBI Taxonomy" id="1967501"/>
    <lineage>
        <taxon>Bacteria</taxon>
        <taxon>Pseudomonadati</taxon>
        <taxon>Pseudomonadota</taxon>
        <taxon>Alphaproteobacteria</taxon>
        <taxon>Hyphomicrobiales</taxon>
        <taxon>Rhizobiaceae</taxon>
        <taxon>Shinella</taxon>
    </lineage>
</organism>
<dbReference type="PANTHER" id="PTHR30085:SF7">
    <property type="entry name" value="AMINO-ACID ABC TRANSPORTER-BINDING PROTEIN YHDW-RELATED"/>
    <property type="match status" value="1"/>
</dbReference>
<dbReference type="SMART" id="SM00062">
    <property type="entry name" value="PBPb"/>
    <property type="match status" value="1"/>
</dbReference>
<dbReference type="SUPFAM" id="SSF53850">
    <property type="entry name" value="Periplasmic binding protein-like II"/>
    <property type="match status" value="1"/>
</dbReference>
<evidence type="ECO:0000256" key="3">
    <source>
        <dbReference type="ARBA" id="ARBA00022729"/>
    </source>
</evidence>
<keyword evidence="6" id="KW-0614">Plasmid</keyword>
<evidence type="ECO:0000313" key="7">
    <source>
        <dbReference type="Proteomes" id="UP001234585"/>
    </source>
</evidence>
<accession>A0AA50CRG0</accession>
<name>A0AA50CRG0_9HYPH</name>
<feature type="signal peptide" evidence="4">
    <location>
        <begin position="1"/>
        <end position="24"/>
    </location>
</feature>
<dbReference type="PANTHER" id="PTHR30085">
    <property type="entry name" value="AMINO ACID ABC TRANSPORTER PERMEASE"/>
    <property type="match status" value="1"/>
</dbReference>
<dbReference type="Gene3D" id="3.40.190.10">
    <property type="entry name" value="Periplasmic binding protein-like II"/>
    <property type="match status" value="2"/>
</dbReference>
<dbReference type="AlphaFoldDB" id="A0AA50CRG0"/>
<evidence type="ECO:0000256" key="1">
    <source>
        <dbReference type="ARBA" id="ARBA00010333"/>
    </source>
</evidence>
<dbReference type="Proteomes" id="UP001234585">
    <property type="component" value="Plasmid unnamed1"/>
</dbReference>
<feature type="chain" id="PRO_5041449688" evidence="4">
    <location>
        <begin position="25"/>
        <end position="346"/>
    </location>
</feature>
<protein>
    <submittedName>
        <fullName evidence="6">Transporter substrate-binding domain-containing protein</fullName>
    </submittedName>
</protein>
<dbReference type="InterPro" id="IPR051455">
    <property type="entry name" value="Bact_solute-bind_prot3"/>
</dbReference>
<reference evidence="6 7" key="1">
    <citation type="submission" date="2023-08" db="EMBL/GenBank/DDBJ databases">
        <title>Pathogen: clinical or host-associated sample.</title>
        <authorList>
            <person name="Hergert J."/>
            <person name="Casey R."/>
            <person name="Wagner J."/>
            <person name="Young E.L."/>
            <person name="Oakeson K.F."/>
        </authorList>
    </citation>
    <scope>NUCLEOTIDE SEQUENCE [LARGE SCALE GENOMIC DNA]</scope>
    <source>
        <strain evidence="6 7">1760953</strain>
        <plasmid evidence="6 7">unnamed1</plasmid>
    </source>
</reference>